<evidence type="ECO:0000313" key="2">
    <source>
        <dbReference type="Proteomes" id="UP000824164"/>
    </source>
</evidence>
<reference evidence="1" key="2">
    <citation type="journal article" date="2021" name="PeerJ">
        <title>Extensive microbial diversity within the chicken gut microbiome revealed by metagenomics and culture.</title>
        <authorList>
            <person name="Gilroy R."/>
            <person name="Ravi A."/>
            <person name="Getino M."/>
            <person name="Pursley I."/>
            <person name="Horton D.L."/>
            <person name="Alikhan N.F."/>
            <person name="Baker D."/>
            <person name="Gharbi K."/>
            <person name="Hall N."/>
            <person name="Watson M."/>
            <person name="Adriaenssens E.M."/>
            <person name="Foster-Nyarko E."/>
            <person name="Jarju S."/>
            <person name="Secka A."/>
            <person name="Antonio M."/>
            <person name="Oren A."/>
            <person name="Chaudhuri R.R."/>
            <person name="La Ragione R."/>
            <person name="Hildebrand F."/>
            <person name="Pallen M.J."/>
        </authorList>
    </citation>
    <scope>NUCLEOTIDE SEQUENCE</scope>
    <source>
        <strain evidence="1">CHK187-14744</strain>
    </source>
</reference>
<dbReference type="GO" id="GO:0000287">
    <property type="term" value="F:magnesium ion binding"/>
    <property type="evidence" value="ECO:0007669"/>
    <property type="project" value="TreeGrafter"/>
</dbReference>
<dbReference type="AlphaFoldDB" id="A0A9D1HK79"/>
<accession>A0A9D1HK79</accession>
<sequence>MENTYSIKWIVLDMDGTLLNPWDQISPRTKACLMSCQKQGIRLILASGRSYPRLMPYAKELAMDRYGGRLIEVNGMAVYDLEKEERRIIRRLEGGQIRELFDFCKGCQVEVQCYQDKAIYYWIPQWQVALKEAERKARGLPPDYPNLGGSWTWITDTRGGYPLQVQIENVSQVPDELNKINCCADPETNEGAYRKLKKRFGTEYEIARTCPRLIEISPKDVTKGNTLKMLMEEDGVKPSEVCAFGDGENDVEMFEAVGTAIAMGNAADYVKQHARFVTESNRDDGIAMALEKWIIH</sequence>
<dbReference type="Pfam" id="PF08282">
    <property type="entry name" value="Hydrolase_3"/>
    <property type="match status" value="1"/>
</dbReference>
<protein>
    <submittedName>
        <fullName evidence="1">HAD family hydrolase</fullName>
    </submittedName>
</protein>
<keyword evidence="1" id="KW-0378">Hydrolase</keyword>
<gene>
    <name evidence="1" type="ORF">IAB63_10415</name>
</gene>
<dbReference type="SUPFAM" id="SSF56784">
    <property type="entry name" value="HAD-like"/>
    <property type="match status" value="1"/>
</dbReference>
<dbReference type="GO" id="GO:0005829">
    <property type="term" value="C:cytosol"/>
    <property type="evidence" value="ECO:0007669"/>
    <property type="project" value="TreeGrafter"/>
</dbReference>
<organism evidence="1 2">
    <name type="scientific">Candidatus Onthocola gallistercoris</name>
    <dbReference type="NCBI Taxonomy" id="2840876"/>
    <lineage>
        <taxon>Bacteria</taxon>
        <taxon>Bacillati</taxon>
        <taxon>Bacillota</taxon>
        <taxon>Bacilli</taxon>
        <taxon>Candidatus Onthocola</taxon>
    </lineage>
</organism>
<dbReference type="EMBL" id="DVLT01000067">
    <property type="protein sequence ID" value="HIU03652.1"/>
    <property type="molecule type" value="Genomic_DNA"/>
</dbReference>
<dbReference type="InterPro" id="IPR036412">
    <property type="entry name" value="HAD-like_sf"/>
</dbReference>
<dbReference type="NCBIfam" id="TIGR01484">
    <property type="entry name" value="HAD-SF-IIB"/>
    <property type="match status" value="1"/>
</dbReference>
<dbReference type="CDD" id="cd07516">
    <property type="entry name" value="HAD_Pase"/>
    <property type="match status" value="1"/>
</dbReference>
<dbReference type="PANTHER" id="PTHR10000:SF8">
    <property type="entry name" value="HAD SUPERFAMILY HYDROLASE-LIKE, TYPE 3"/>
    <property type="match status" value="1"/>
</dbReference>
<comment type="caution">
    <text evidence="1">The sequence shown here is derived from an EMBL/GenBank/DDBJ whole genome shotgun (WGS) entry which is preliminary data.</text>
</comment>
<dbReference type="SFLD" id="SFLDS00003">
    <property type="entry name" value="Haloacid_Dehalogenase"/>
    <property type="match status" value="1"/>
</dbReference>
<proteinExistence type="predicted"/>
<name>A0A9D1HK79_9FIRM</name>
<dbReference type="GO" id="GO:0016791">
    <property type="term" value="F:phosphatase activity"/>
    <property type="evidence" value="ECO:0007669"/>
    <property type="project" value="TreeGrafter"/>
</dbReference>
<dbReference type="Gene3D" id="3.40.50.1000">
    <property type="entry name" value="HAD superfamily/HAD-like"/>
    <property type="match status" value="1"/>
</dbReference>
<dbReference type="SFLD" id="SFLDG01140">
    <property type="entry name" value="C2.B:_Phosphomannomutase_and_P"/>
    <property type="match status" value="1"/>
</dbReference>
<dbReference type="PANTHER" id="PTHR10000">
    <property type="entry name" value="PHOSPHOSERINE PHOSPHATASE"/>
    <property type="match status" value="1"/>
</dbReference>
<dbReference type="Gene3D" id="3.30.1240.10">
    <property type="match status" value="1"/>
</dbReference>
<dbReference type="InterPro" id="IPR023214">
    <property type="entry name" value="HAD_sf"/>
</dbReference>
<dbReference type="InterPro" id="IPR000150">
    <property type="entry name" value="Cof"/>
</dbReference>
<evidence type="ECO:0000313" key="1">
    <source>
        <dbReference type="EMBL" id="HIU03652.1"/>
    </source>
</evidence>
<reference evidence="1" key="1">
    <citation type="submission" date="2020-10" db="EMBL/GenBank/DDBJ databases">
        <authorList>
            <person name="Gilroy R."/>
        </authorList>
    </citation>
    <scope>NUCLEOTIDE SEQUENCE</scope>
    <source>
        <strain evidence="1">CHK187-14744</strain>
    </source>
</reference>
<dbReference type="InterPro" id="IPR006379">
    <property type="entry name" value="HAD-SF_hydro_IIB"/>
</dbReference>
<dbReference type="NCBIfam" id="TIGR00099">
    <property type="entry name" value="Cof-subfamily"/>
    <property type="match status" value="1"/>
</dbReference>
<dbReference type="Proteomes" id="UP000824164">
    <property type="component" value="Unassembled WGS sequence"/>
</dbReference>